<dbReference type="GO" id="GO:0005524">
    <property type="term" value="F:ATP binding"/>
    <property type="evidence" value="ECO:0007669"/>
    <property type="project" value="InterPro"/>
</dbReference>
<dbReference type="SUPFAM" id="SSF56112">
    <property type="entry name" value="Protein kinase-like (PK-like)"/>
    <property type="match status" value="1"/>
</dbReference>
<organism evidence="3 4">
    <name type="scientific">Acrodontium crateriforme</name>
    <dbReference type="NCBI Taxonomy" id="150365"/>
    <lineage>
        <taxon>Eukaryota</taxon>
        <taxon>Fungi</taxon>
        <taxon>Dikarya</taxon>
        <taxon>Ascomycota</taxon>
        <taxon>Pezizomycotina</taxon>
        <taxon>Dothideomycetes</taxon>
        <taxon>Dothideomycetidae</taxon>
        <taxon>Mycosphaerellales</taxon>
        <taxon>Teratosphaeriaceae</taxon>
        <taxon>Acrodontium</taxon>
    </lineage>
</organism>
<protein>
    <recommendedName>
        <fullName evidence="1">non-specific serine/threonine protein kinase</fullName>
        <ecNumber evidence="1">2.7.11.1</ecNumber>
    </recommendedName>
</protein>
<evidence type="ECO:0000259" key="2">
    <source>
        <dbReference type="PROSITE" id="PS50011"/>
    </source>
</evidence>
<keyword evidence="3" id="KW-0418">Kinase</keyword>
<accession>A0AAQ3M9B9</accession>
<evidence type="ECO:0000313" key="3">
    <source>
        <dbReference type="EMBL" id="WPH03655.1"/>
    </source>
</evidence>
<dbReference type="PROSITE" id="PS00108">
    <property type="entry name" value="PROTEIN_KINASE_ST"/>
    <property type="match status" value="1"/>
</dbReference>
<dbReference type="EC" id="2.7.11.1" evidence="1"/>
<dbReference type="GO" id="GO:0004674">
    <property type="term" value="F:protein serine/threonine kinase activity"/>
    <property type="evidence" value="ECO:0007669"/>
    <property type="project" value="UniProtKB-EC"/>
</dbReference>
<feature type="domain" description="Protein kinase" evidence="2">
    <location>
        <begin position="1"/>
        <end position="207"/>
    </location>
</feature>
<gene>
    <name evidence="3" type="ORF">R9X50_00653800</name>
</gene>
<dbReference type="InterPro" id="IPR050235">
    <property type="entry name" value="CK1_Ser-Thr_kinase"/>
</dbReference>
<dbReference type="InterPro" id="IPR008271">
    <property type="entry name" value="Ser/Thr_kinase_AS"/>
</dbReference>
<dbReference type="InterPro" id="IPR011009">
    <property type="entry name" value="Kinase-like_dom_sf"/>
</dbReference>
<keyword evidence="3" id="KW-0808">Transferase</keyword>
<dbReference type="EMBL" id="CP138590">
    <property type="protein sequence ID" value="WPH03655.1"/>
    <property type="molecule type" value="Genomic_DNA"/>
</dbReference>
<dbReference type="InterPro" id="IPR000719">
    <property type="entry name" value="Prot_kinase_dom"/>
</dbReference>
<evidence type="ECO:0000313" key="4">
    <source>
        <dbReference type="Proteomes" id="UP001303373"/>
    </source>
</evidence>
<evidence type="ECO:0000256" key="1">
    <source>
        <dbReference type="ARBA" id="ARBA00012513"/>
    </source>
</evidence>
<reference evidence="3 4" key="1">
    <citation type="submission" date="2023-11" db="EMBL/GenBank/DDBJ databases">
        <title>An acidophilic fungus is an integral part of prey digestion in a carnivorous sundew plant.</title>
        <authorList>
            <person name="Tsai I.J."/>
        </authorList>
    </citation>
    <scope>NUCLEOTIDE SEQUENCE [LARGE SCALE GENOMIC DNA]</scope>
    <source>
        <strain evidence="3">169a</strain>
    </source>
</reference>
<dbReference type="AlphaFoldDB" id="A0AAQ3M9B9"/>
<dbReference type="Pfam" id="PF00069">
    <property type="entry name" value="Pkinase"/>
    <property type="match status" value="1"/>
</dbReference>
<dbReference type="PROSITE" id="PS50011">
    <property type="entry name" value="PROTEIN_KINASE_DOM"/>
    <property type="match status" value="1"/>
</dbReference>
<name>A0AAQ3M9B9_9PEZI</name>
<sequence length="207" mass="23758">MIADQLLQRLEVLHKRDLLHRDMKPDNCLLGTGRSGNKVYITDFGLVRDYQAKEYGAWNDVPDRLNVVGTARFASLRAHRGKVQSPQDDLESLSYMLVYFFLGKLPWQGLKAPDRASKERMILDKKTSIDIDDLCVDLPPAFGNFMRAARCPPTAKGTDYQEMRGMFHRAAAAADTEYDQVYDWTIRKYFEDLDESSEHEKTEQDSA</sequence>
<dbReference type="Proteomes" id="UP001303373">
    <property type="component" value="Chromosome 11"/>
</dbReference>
<keyword evidence="4" id="KW-1185">Reference proteome</keyword>
<dbReference type="Gene3D" id="1.10.510.10">
    <property type="entry name" value="Transferase(Phosphotransferase) domain 1"/>
    <property type="match status" value="1"/>
</dbReference>
<proteinExistence type="predicted"/>
<dbReference type="PANTHER" id="PTHR11909">
    <property type="entry name" value="CASEIN KINASE-RELATED"/>
    <property type="match status" value="1"/>
</dbReference>